<dbReference type="InterPro" id="IPR051257">
    <property type="entry name" value="Diverse_CBS-Domain"/>
</dbReference>
<dbReference type="InterPro" id="IPR000644">
    <property type="entry name" value="CBS_dom"/>
</dbReference>
<reference evidence="4 5" key="1">
    <citation type="journal article" date="2010" name="Stand. Genomic Sci.">
        <title>Complete genome sequence of Archaeoglobus profundus type strain (AV18).</title>
        <authorList>
            <person name="von Jan M."/>
            <person name="Lapidus A."/>
            <person name="Del Rio T.G."/>
            <person name="Copeland A."/>
            <person name="Tice H."/>
            <person name="Cheng J.F."/>
            <person name="Lucas S."/>
            <person name="Chen F."/>
            <person name="Nolan M."/>
            <person name="Goodwin L."/>
            <person name="Han C."/>
            <person name="Pitluck S."/>
            <person name="Liolios K."/>
            <person name="Ivanova N."/>
            <person name="Mavromatis K."/>
            <person name="Ovchinnikova G."/>
            <person name="Chertkov O."/>
            <person name="Pati A."/>
            <person name="Chen A."/>
            <person name="Palaniappan K."/>
            <person name="Land M."/>
            <person name="Hauser L."/>
            <person name="Chang Y.J."/>
            <person name="Jeffries C.D."/>
            <person name="Saunders E."/>
            <person name="Brettin T."/>
            <person name="Detter J.C."/>
            <person name="Chain P."/>
            <person name="Eichinger K."/>
            <person name="Huber H."/>
            <person name="Spring S."/>
            <person name="Rohde M."/>
            <person name="Goker M."/>
            <person name="Wirth R."/>
            <person name="Woyke T."/>
            <person name="Bristow J."/>
            <person name="Eisen J.A."/>
            <person name="Markowitz V."/>
            <person name="Hugenholtz P."/>
            <person name="Kyrpides N.C."/>
            <person name="Klenk H.P."/>
        </authorList>
    </citation>
    <scope>NUCLEOTIDE SEQUENCE [LARGE SCALE GENOMIC DNA]</scope>
    <source>
        <strain evidence="5">DSM 5631 / JCM 9629 / NBRC 100127 / Av18</strain>
    </source>
</reference>
<dbReference type="OrthoDB" id="9280at2157"/>
<dbReference type="PANTHER" id="PTHR43080:SF2">
    <property type="entry name" value="CBS DOMAIN-CONTAINING PROTEIN"/>
    <property type="match status" value="1"/>
</dbReference>
<dbReference type="CDD" id="cd02205">
    <property type="entry name" value="CBS_pair_SF"/>
    <property type="match status" value="1"/>
</dbReference>
<dbReference type="SMART" id="SM00116">
    <property type="entry name" value="CBS"/>
    <property type="match status" value="3"/>
</dbReference>
<dbReference type="HOGENOM" id="CLU_035203_0_0_2"/>
<keyword evidence="1 2" id="KW-0129">CBS domain</keyword>
<dbReference type="InterPro" id="IPR046342">
    <property type="entry name" value="CBS_dom_sf"/>
</dbReference>
<dbReference type="PIRSF" id="PIRSF036983">
    <property type="entry name" value="UCP_2CBS_MJ1404"/>
    <property type="match status" value="1"/>
</dbReference>
<dbReference type="SUPFAM" id="SSF69754">
    <property type="entry name" value="Ribosome binding protein Y (YfiA homologue)"/>
    <property type="match status" value="1"/>
</dbReference>
<dbReference type="EMBL" id="CP001857">
    <property type="protein sequence ID" value="ADB57317.1"/>
    <property type="molecule type" value="Genomic_DNA"/>
</dbReference>
<dbReference type="eggNOG" id="arCOG00601">
    <property type="taxonomic scope" value="Archaea"/>
</dbReference>
<evidence type="ECO:0000256" key="2">
    <source>
        <dbReference type="PROSITE-ProRule" id="PRU00703"/>
    </source>
</evidence>
<dbReference type="Gene3D" id="3.10.580.10">
    <property type="entry name" value="CBS-domain"/>
    <property type="match status" value="2"/>
</dbReference>
<dbReference type="KEGG" id="apo:Arcpr_0247"/>
<dbReference type="InterPro" id="IPR036567">
    <property type="entry name" value="RHF-like"/>
</dbReference>
<evidence type="ECO:0000259" key="3">
    <source>
        <dbReference type="PROSITE" id="PS51371"/>
    </source>
</evidence>
<accession>D2RG92</accession>
<feature type="domain" description="CBS" evidence="3">
    <location>
        <begin position="135"/>
        <end position="191"/>
    </location>
</feature>
<dbReference type="GeneID" id="8738898"/>
<dbReference type="PANTHER" id="PTHR43080">
    <property type="entry name" value="CBS DOMAIN-CONTAINING PROTEIN CBSX3, MITOCHONDRIAL"/>
    <property type="match status" value="1"/>
</dbReference>
<keyword evidence="5" id="KW-1185">Reference proteome</keyword>
<dbReference type="PaxDb" id="572546-Arcpr_0247"/>
<dbReference type="SUPFAM" id="SSF54631">
    <property type="entry name" value="CBS-domain pair"/>
    <property type="match status" value="2"/>
</dbReference>
<dbReference type="RefSeq" id="WP_012939653.1">
    <property type="nucleotide sequence ID" value="NC_013741.1"/>
</dbReference>
<protein>
    <submittedName>
        <fullName evidence="4">Signal transduction protein with CBS domains</fullName>
    </submittedName>
</protein>
<dbReference type="Pfam" id="PF00571">
    <property type="entry name" value="CBS"/>
    <property type="match status" value="3"/>
</dbReference>
<name>D2RG92_ARCPA</name>
<sequence>MDVEKLKSLIREDYEVIDANETISKVVPMLEKWESKSAILVEENGEVIGVIRERDLLRGCVMVNPHETKIKHFVIPTGILSLDDLTPEKVARRFVEDSTPFVVVRLNGRYGVINIDDFLNLLKSELSDVRAKDVMNPEVITVLRDATVAKALATMRTNGVDRVVIIDENYKVVGIITGKDIIDRIFAPRKKARTGDFSGEKEKSLSIKVESIMSYPVITAEKNDSISEIIDKMIENNISSVVITKDGFPEGIVIKKDILEYYLKQVTPVKYTYQVVLKDVELDEFEMDRINKDLENFLDRFKEYFGEAILFVYMKRHKEFYRGLPLIYVRLKLASDKGVFFATGEGWGAEYALHAGLRRLERTILEHKDLQMDKKMIKRFYEDVFSDFVSI</sequence>
<evidence type="ECO:0000256" key="1">
    <source>
        <dbReference type="ARBA" id="ARBA00023122"/>
    </source>
</evidence>
<dbReference type="InterPro" id="IPR014651">
    <property type="entry name" value="UCP036983_2CBS_MJ1404"/>
</dbReference>
<gene>
    <name evidence="4" type="ordered locus">Arcpr_0247</name>
</gene>
<dbReference type="Proteomes" id="UP000001901">
    <property type="component" value="Chromosome"/>
</dbReference>
<dbReference type="AlphaFoldDB" id="D2RG92"/>
<proteinExistence type="predicted"/>
<organism evidence="4 5">
    <name type="scientific">Archaeoglobus profundus (strain DSM 5631 / JCM 9629 / NBRC 100127 / Av18)</name>
    <dbReference type="NCBI Taxonomy" id="572546"/>
    <lineage>
        <taxon>Archaea</taxon>
        <taxon>Methanobacteriati</taxon>
        <taxon>Methanobacteriota</taxon>
        <taxon>Archaeoglobi</taxon>
        <taxon>Archaeoglobales</taxon>
        <taxon>Archaeoglobaceae</taxon>
        <taxon>Archaeoglobus</taxon>
    </lineage>
</organism>
<feature type="domain" description="CBS" evidence="3">
    <location>
        <begin position="9"/>
        <end position="68"/>
    </location>
</feature>
<dbReference type="PROSITE" id="PS51371">
    <property type="entry name" value="CBS"/>
    <property type="match status" value="3"/>
</dbReference>
<feature type="domain" description="CBS" evidence="3">
    <location>
        <begin position="213"/>
        <end position="269"/>
    </location>
</feature>
<evidence type="ECO:0000313" key="4">
    <source>
        <dbReference type="EMBL" id="ADB57317.1"/>
    </source>
</evidence>
<evidence type="ECO:0000313" key="5">
    <source>
        <dbReference type="Proteomes" id="UP000001901"/>
    </source>
</evidence>
<dbReference type="STRING" id="572546.Arcpr_0247"/>